<dbReference type="AlphaFoldDB" id="A0A6M0K058"/>
<dbReference type="GO" id="GO:0004386">
    <property type="term" value="F:helicase activity"/>
    <property type="evidence" value="ECO:0007669"/>
    <property type="project" value="InterPro"/>
</dbReference>
<evidence type="ECO:0000313" key="4">
    <source>
        <dbReference type="Proteomes" id="UP000483379"/>
    </source>
</evidence>
<dbReference type="CDD" id="cd18808">
    <property type="entry name" value="SF1_C_Upf1"/>
    <property type="match status" value="1"/>
</dbReference>
<organism evidence="3 4">
    <name type="scientific">Thiorhodococcus minor</name>
    <dbReference type="NCBI Taxonomy" id="57489"/>
    <lineage>
        <taxon>Bacteria</taxon>
        <taxon>Pseudomonadati</taxon>
        <taxon>Pseudomonadota</taxon>
        <taxon>Gammaproteobacteria</taxon>
        <taxon>Chromatiales</taxon>
        <taxon>Chromatiaceae</taxon>
        <taxon>Thiorhodococcus</taxon>
    </lineage>
</organism>
<feature type="domain" description="DNA2/NAM7 helicase-like C-terminal" evidence="2">
    <location>
        <begin position="839"/>
        <end position="1074"/>
    </location>
</feature>
<dbReference type="InterPro" id="IPR041677">
    <property type="entry name" value="DNA2/NAM7_AAA_11"/>
</dbReference>
<dbReference type="RefSeq" id="WP_164452796.1">
    <property type="nucleotide sequence ID" value="NZ_JAAIJQ010000026.1"/>
</dbReference>
<keyword evidence="4" id="KW-1185">Reference proteome</keyword>
<feature type="domain" description="DNA2/NAM7 helicase helicase" evidence="1">
    <location>
        <begin position="737"/>
        <end position="814"/>
    </location>
</feature>
<dbReference type="InterPro" id="IPR045055">
    <property type="entry name" value="DNA2/NAM7-like"/>
</dbReference>
<dbReference type="Proteomes" id="UP000483379">
    <property type="component" value="Unassembled WGS sequence"/>
</dbReference>
<protein>
    <submittedName>
        <fullName evidence="3">AAA family ATPase</fullName>
    </submittedName>
</protein>
<proteinExistence type="predicted"/>
<dbReference type="Pfam" id="PF13086">
    <property type="entry name" value="AAA_11"/>
    <property type="match status" value="2"/>
</dbReference>
<sequence length="1105" mass="124339">MELIDCKALEPEIVTLRALEAPPSPWRTNREAQLITDNAQRLLCQDDRVVPVEYVDRGDVLRYDAGHCLWCLIDSTDDRLRLRVLRCRGALALDLQVGVDDRLVDQLHKQRRIKEPTADAARAWVEDELLLVSTVGLAGTRALARADNTGTRLTLVGRRHEADLRERDGRWIIVRLAPARQHDSELTLLHGALAIVDASTAAVLRSPAQRQQFQEYLDAHGDYVELWRRYAVIEWGQATEAGRMLSVLRYQDREPCGEEQLRWRYAVDPEQARAFMERWEALARDSKLPDLAIEACAEPPAWMLDAEQTKGIDSGRPVVGERPVLQDGWLILSYDPNREHEAPPPSGLLCLSIHGQRKAHERRQQALERIRSSANPMPQLRLLLEGQPVPTRTDWRREKALSRQARAAFHGEPTDMQTRALDLALNTPDIAVIIGPPGTGKTQVISALQRRLAEVYPDPRSIQYQLLITSFQHDAVDNALGRIEVFGLPGLRVGGRRRDAESPDNDRLSGWRETRLAELAPRLDAAIAAEPVFAALQGLRDATTRLRIQPLTPEERAELAREIDARLQDLAETHRLRPTTATEQHWRDWLTARQPEPAIASTRGPTRRLWRQAIWSLRTSTSAFADDGAAQCLRLLDLADRRDQDLPDGDRTLLEALAMTPVPSDRQLADLAALRERLLTASRPDLRPPVLRNVLDTEGCRLLDILLGELDAHLKRRPEWARLAIISDYLDDLRLDPTRIEQAVRAYTTVLGATCQQAAAEPMRGLLSLDPKDGISFDTVVIDEAARATPLDLLIPMAMGRRRIVLVGDHRQLPHLLDPDTEKSLEEAGELTQAETKALEDSLFERLVLRLRRLAEEHPGQPKRVVMLDTQFRMHPVLGDFVSRTFYEAVGEPAIRSGRPATDFGHPMPDLEGRVCAWIDVPAHGRDDRDRRLPAGSRIRAAEAQRAAREASRILDACPDLSLGVITFYAAQRDLILEHMGDHALAERHEGRWRVRPEWARDDRGAERLLVGTVDAFQGKEFDIVLLSIVRTDAPLRGEDRELALTRKYGFLRVPNRMNVAMSRQRRLLIAIGDIALARAPETAEAAPGLAAFLDLCEGAHGRVL</sequence>
<evidence type="ECO:0000259" key="1">
    <source>
        <dbReference type="Pfam" id="PF13086"/>
    </source>
</evidence>
<reference evidence="3 4" key="1">
    <citation type="submission" date="2020-02" db="EMBL/GenBank/DDBJ databases">
        <title>Genome sequences of Thiorhodococcus mannitoliphagus and Thiorhodococcus minor, purple sulfur photosynthetic bacteria in the gammaproteobacterial family, Chromatiaceae.</title>
        <authorList>
            <person name="Aviles F.A."/>
            <person name="Meyer T.E."/>
            <person name="Kyndt J.A."/>
        </authorList>
    </citation>
    <scope>NUCLEOTIDE SEQUENCE [LARGE SCALE GENOMIC DNA]</scope>
    <source>
        <strain evidence="3 4">DSM 11518</strain>
    </source>
</reference>
<dbReference type="SUPFAM" id="SSF52540">
    <property type="entry name" value="P-loop containing nucleoside triphosphate hydrolases"/>
    <property type="match status" value="1"/>
</dbReference>
<accession>A0A6M0K058</accession>
<dbReference type="PANTHER" id="PTHR10887:SF495">
    <property type="entry name" value="HELICASE SENATAXIN ISOFORM X1-RELATED"/>
    <property type="match status" value="1"/>
</dbReference>
<feature type="domain" description="DNA2/NAM7 helicase helicase" evidence="1">
    <location>
        <begin position="415"/>
        <end position="583"/>
    </location>
</feature>
<dbReference type="InterPro" id="IPR041679">
    <property type="entry name" value="DNA2/NAM7-like_C"/>
</dbReference>
<dbReference type="InterPro" id="IPR047187">
    <property type="entry name" value="SF1_C_Upf1"/>
</dbReference>
<dbReference type="PANTHER" id="PTHR10887">
    <property type="entry name" value="DNA2/NAM7 HELICASE FAMILY"/>
    <property type="match status" value="1"/>
</dbReference>
<name>A0A6M0K058_9GAMM</name>
<dbReference type="Pfam" id="PF13087">
    <property type="entry name" value="AAA_12"/>
    <property type="match status" value="1"/>
</dbReference>
<evidence type="ECO:0000313" key="3">
    <source>
        <dbReference type="EMBL" id="NEV62323.1"/>
    </source>
</evidence>
<dbReference type="Gene3D" id="3.40.50.300">
    <property type="entry name" value="P-loop containing nucleotide triphosphate hydrolases"/>
    <property type="match status" value="2"/>
</dbReference>
<dbReference type="InterPro" id="IPR027417">
    <property type="entry name" value="P-loop_NTPase"/>
</dbReference>
<gene>
    <name evidence="3" type="ORF">G3446_10545</name>
</gene>
<evidence type="ECO:0000259" key="2">
    <source>
        <dbReference type="Pfam" id="PF13087"/>
    </source>
</evidence>
<dbReference type="EMBL" id="JAAIJQ010000026">
    <property type="protein sequence ID" value="NEV62323.1"/>
    <property type="molecule type" value="Genomic_DNA"/>
</dbReference>
<comment type="caution">
    <text evidence="3">The sequence shown here is derived from an EMBL/GenBank/DDBJ whole genome shotgun (WGS) entry which is preliminary data.</text>
</comment>